<proteinExistence type="predicted"/>
<dbReference type="InterPro" id="IPR032675">
    <property type="entry name" value="LRR_dom_sf"/>
</dbReference>
<name>A0ABQ8UB57_9EUKA</name>
<sequence length="377" mass="40753">MSALSTVLDEYQKRCQEVSIVPCIVFTELIESHIKAGTPLTRVILNGNSKILFNSRINDMQCIAVVDACISAGTVEALDLSRNRITDTGASALGRLIGGTPLRELDVSYNQIGTEGCEHIVQGVQASATLEVLNLAGNPVLNEGAMLVAEMLQMNTTLTRCDLSNCDLATESVIAFATVLLTNTHLLHLGLSNPRLFSLREEPLVHFAAMLRTNSTLQSLDLSKHRIRDEGVRTLCEQLAANDTLRHLSLRCNQITMEGGCAIGRMLEGSHLTTLDLSANRVDDLGAVAIAKALQNNRFLVSLDLTNNSVGEEGLVAFANALPANDTLTRLFLWGNRFTPTAADALGKIFATSRTLTETDLVIYYTDGVAGVAQRNE</sequence>
<dbReference type="PANTHER" id="PTHR24114:SF2">
    <property type="entry name" value="F-BOX DOMAIN-CONTAINING PROTEIN-RELATED"/>
    <property type="match status" value="1"/>
</dbReference>
<dbReference type="SUPFAM" id="SSF52047">
    <property type="entry name" value="RNI-like"/>
    <property type="match status" value="1"/>
</dbReference>
<accession>A0ABQ8UB57</accession>
<dbReference type="Proteomes" id="UP001141327">
    <property type="component" value="Unassembled WGS sequence"/>
</dbReference>
<dbReference type="InterPro" id="IPR001611">
    <property type="entry name" value="Leu-rich_rpt"/>
</dbReference>
<dbReference type="PANTHER" id="PTHR24114">
    <property type="entry name" value="LEUCINE RICH REPEAT FAMILY PROTEIN"/>
    <property type="match status" value="1"/>
</dbReference>
<dbReference type="InterPro" id="IPR052394">
    <property type="entry name" value="LRR-containing"/>
</dbReference>
<dbReference type="Pfam" id="PF13516">
    <property type="entry name" value="LRR_6"/>
    <property type="match status" value="8"/>
</dbReference>
<dbReference type="EMBL" id="JAPMOS010000099">
    <property type="protein sequence ID" value="KAJ4455631.1"/>
    <property type="molecule type" value="Genomic_DNA"/>
</dbReference>
<reference evidence="1" key="1">
    <citation type="journal article" date="2022" name="bioRxiv">
        <title>Genomics of Preaxostyla Flagellates Illuminates Evolutionary Transitions and the Path Towards Mitochondrial Loss.</title>
        <authorList>
            <person name="Novak L.V.F."/>
            <person name="Treitli S.C."/>
            <person name="Pyrih J."/>
            <person name="Halakuc P."/>
            <person name="Pipaliya S.V."/>
            <person name="Vacek V."/>
            <person name="Brzon O."/>
            <person name="Soukal P."/>
            <person name="Eme L."/>
            <person name="Dacks J.B."/>
            <person name="Karnkowska A."/>
            <person name="Elias M."/>
            <person name="Hampl V."/>
        </authorList>
    </citation>
    <scope>NUCLEOTIDE SEQUENCE</scope>
    <source>
        <strain evidence="1">RCP-MX</strain>
    </source>
</reference>
<comment type="caution">
    <text evidence="1">The sequence shown here is derived from an EMBL/GenBank/DDBJ whole genome shotgun (WGS) entry which is preliminary data.</text>
</comment>
<organism evidence="1 2">
    <name type="scientific">Paratrimastix pyriformis</name>
    <dbReference type="NCBI Taxonomy" id="342808"/>
    <lineage>
        <taxon>Eukaryota</taxon>
        <taxon>Metamonada</taxon>
        <taxon>Preaxostyla</taxon>
        <taxon>Paratrimastigidae</taxon>
        <taxon>Paratrimastix</taxon>
    </lineage>
</organism>
<evidence type="ECO:0000313" key="1">
    <source>
        <dbReference type="EMBL" id="KAJ4455631.1"/>
    </source>
</evidence>
<dbReference type="SMART" id="SM00368">
    <property type="entry name" value="LRR_RI"/>
    <property type="match status" value="9"/>
</dbReference>
<gene>
    <name evidence="1" type="ORF">PAPYR_9388</name>
</gene>
<keyword evidence="2" id="KW-1185">Reference proteome</keyword>
<dbReference type="Gene3D" id="3.80.10.10">
    <property type="entry name" value="Ribonuclease Inhibitor"/>
    <property type="match status" value="3"/>
</dbReference>
<protein>
    <submittedName>
        <fullName evidence="1">Leucine rich repeat only protein 3</fullName>
    </submittedName>
</protein>
<evidence type="ECO:0000313" key="2">
    <source>
        <dbReference type="Proteomes" id="UP001141327"/>
    </source>
</evidence>